<dbReference type="Gene3D" id="3.90.190.20">
    <property type="entry name" value="Mur ligase, C-terminal domain"/>
    <property type="match status" value="1"/>
</dbReference>
<keyword evidence="10 21" id="KW-0547">Nucleotide-binding</keyword>
<evidence type="ECO:0000256" key="13">
    <source>
        <dbReference type="ARBA" id="ARBA00022909"/>
    </source>
</evidence>
<evidence type="ECO:0000256" key="2">
    <source>
        <dbReference type="ARBA" id="ARBA00004799"/>
    </source>
</evidence>
<keyword evidence="13" id="KW-0289">Folate biosynthesis</keyword>
<dbReference type="UniPathway" id="UPA00077">
    <property type="reaction ID" value="UER00157"/>
</dbReference>
<dbReference type="SUPFAM" id="SSF53623">
    <property type="entry name" value="MurD-like peptide ligases, catalytic domain"/>
    <property type="match status" value="1"/>
</dbReference>
<evidence type="ECO:0000256" key="8">
    <source>
        <dbReference type="ARBA" id="ARBA00022598"/>
    </source>
</evidence>
<protein>
    <recommendedName>
        <fullName evidence="7">Dihydrofolate synthase/folylpolyglutamate synthase</fullName>
        <ecNumber evidence="5">6.3.2.12</ecNumber>
        <ecNumber evidence="6">6.3.2.17</ecNumber>
    </recommendedName>
    <alternativeName>
        <fullName evidence="16">Folylpoly-gamma-glutamate synthetase-dihydrofolate synthetase</fullName>
    </alternativeName>
    <alternativeName>
        <fullName evidence="14">Folylpolyglutamate synthetase</fullName>
    </alternativeName>
    <alternativeName>
        <fullName evidence="15">Tetrahydrofolylpolyglutamate synthase</fullName>
    </alternativeName>
</protein>
<evidence type="ECO:0000259" key="23">
    <source>
        <dbReference type="Pfam" id="PF08245"/>
    </source>
</evidence>
<comment type="caution">
    <text evidence="24">The sequence shown here is derived from an EMBL/GenBank/DDBJ whole genome shotgun (WGS) entry which is preliminary data.</text>
</comment>
<dbReference type="GO" id="GO:0046656">
    <property type="term" value="P:folic acid biosynthetic process"/>
    <property type="evidence" value="ECO:0007669"/>
    <property type="project" value="UniProtKB-KW"/>
</dbReference>
<keyword evidence="8 21" id="KW-0436">Ligase</keyword>
<dbReference type="PIRSF" id="PIRSF001563">
    <property type="entry name" value="Folylpolyglu_synth"/>
    <property type="match status" value="1"/>
</dbReference>
<evidence type="ECO:0000256" key="16">
    <source>
        <dbReference type="ARBA" id="ARBA00032510"/>
    </source>
</evidence>
<dbReference type="Proteomes" id="UP000216101">
    <property type="component" value="Unassembled WGS sequence"/>
</dbReference>
<gene>
    <name evidence="24" type="ORF">CBP51_01580</name>
</gene>
<dbReference type="PANTHER" id="PTHR11136:SF0">
    <property type="entry name" value="DIHYDROFOLATE SYNTHETASE-RELATED"/>
    <property type="match status" value="1"/>
</dbReference>
<evidence type="ECO:0000256" key="21">
    <source>
        <dbReference type="PIRNR" id="PIRNR001563"/>
    </source>
</evidence>
<evidence type="ECO:0000256" key="7">
    <source>
        <dbReference type="ARBA" id="ARBA00019357"/>
    </source>
</evidence>
<dbReference type="GO" id="GO:0046654">
    <property type="term" value="P:tetrahydrofolate biosynthetic process"/>
    <property type="evidence" value="ECO:0007669"/>
    <property type="project" value="UniProtKB-UniPathway"/>
</dbReference>
<evidence type="ECO:0000256" key="9">
    <source>
        <dbReference type="ARBA" id="ARBA00022723"/>
    </source>
</evidence>
<keyword evidence="9" id="KW-0479">Metal-binding</keyword>
<comment type="pathway">
    <text evidence="2">Cofactor biosynthesis; tetrahydrofolate biosynthesis; 7,8-dihydrofolate from 2-amino-4-hydroxy-6-hydroxymethyl-7,8-dihydropteridine diphosphate and 4-aminobenzoate: step 2/2.</text>
</comment>
<dbReference type="InterPro" id="IPR001645">
    <property type="entry name" value="Folylpolyglutamate_synth"/>
</dbReference>
<comment type="catalytic activity">
    <reaction evidence="19">
        <text>(6R)-5,10-methylenetetrahydrofolyl-(gamma-L-Glu)(n) + L-glutamate + ATP = (6R)-5,10-methylenetetrahydrofolyl-(gamma-L-Glu)(n+1) + ADP + phosphate + H(+)</text>
        <dbReference type="Rhea" id="RHEA:51912"/>
        <dbReference type="Rhea" id="RHEA-COMP:13257"/>
        <dbReference type="Rhea" id="RHEA-COMP:13258"/>
        <dbReference type="ChEBI" id="CHEBI:15378"/>
        <dbReference type="ChEBI" id="CHEBI:29985"/>
        <dbReference type="ChEBI" id="CHEBI:30616"/>
        <dbReference type="ChEBI" id="CHEBI:43474"/>
        <dbReference type="ChEBI" id="CHEBI:136572"/>
        <dbReference type="ChEBI" id="CHEBI:456216"/>
        <dbReference type="EC" id="6.3.2.17"/>
    </reaction>
</comment>
<dbReference type="InterPro" id="IPR036565">
    <property type="entry name" value="Mur-like_cat_sf"/>
</dbReference>
<proteinExistence type="inferred from homology"/>
<feature type="domain" description="Mur ligase C-terminal" evidence="22">
    <location>
        <begin position="290"/>
        <end position="413"/>
    </location>
</feature>
<dbReference type="Gene3D" id="3.40.1190.10">
    <property type="entry name" value="Mur-like, catalytic domain"/>
    <property type="match status" value="1"/>
</dbReference>
<evidence type="ECO:0000256" key="4">
    <source>
        <dbReference type="ARBA" id="ARBA00008276"/>
    </source>
</evidence>
<evidence type="ECO:0000256" key="11">
    <source>
        <dbReference type="ARBA" id="ARBA00022840"/>
    </source>
</evidence>
<comment type="pathway">
    <text evidence="3">Cofactor biosynthesis; tetrahydrofolylpolyglutamate biosynthesis.</text>
</comment>
<keyword evidence="12" id="KW-0460">Magnesium</keyword>
<dbReference type="GO" id="GO:0005524">
    <property type="term" value="F:ATP binding"/>
    <property type="evidence" value="ECO:0007669"/>
    <property type="project" value="UniProtKB-KW"/>
</dbReference>
<comment type="catalytic activity">
    <reaction evidence="18">
        <text>10-formyltetrahydrofolyl-(gamma-L-Glu)(n) + L-glutamate + ATP = 10-formyltetrahydrofolyl-(gamma-L-Glu)(n+1) + ADP + phosphate + H(+)</text>
        <dbReference type="Rhea" id="RHEA:51904"/>
        <dbReference type="Rhea" id="RHEA-COMP:13088"/>
        <dbReference type="Rhea" id="RHEA-COMP:14300"/>
        <dbReference type="ChEBI" id="CHEBI:15378"/>
        <dbReference type="ChEBI" id="CHEBI:29985"/>
        <dbReference type="ChEBI" id="CHEBI:30616"/>
        <dbReference type="ChEBI" id="CHEBI:43474"/>
        <dbReference type="ChEBI" id="CHEBI:134413"/>
        <dbReference type="ChEBI" id="CHEBI:456216"/>
        <dbReference type="EC" id="6.3.2.17"/>
    </reaction>
</comment>
<feature type="domain" description="Mur ligase central" evidence="23">
    <location>
        <begin position="47"/>
        <end position="196"/>
    </location>
</feature>
<dbReference type="PANTHER" id="PTHR11136">
    <property type="entry name" value="FOLYLPOLYGLUTAMATE SYNTHASE-RELATED"/>
    <property type="match status" value="1"/>
</dbReference>
<evidence type="ECO:0000256" key="12">
    <source>
        <dbReference type="ARBA" id="ARBA00022842"/>
    </source>
</evidence>
<evidence type="ECO:0000313" key="24">
    <source>
        <dbReference type="EMBL" id="OZY85765.1"/>
    </source>
</evidence>
<dbReference type="InterPro" id="IPR013221">
    <property type="entry name" value="Mur_ligase_cen"/>
</dbReference>
<dbReference type="GO" id="GO:0046872">
    <property type="term" value="F:metal ion binding"/>
    <property type="evidence" value="ECO:0007669"/>
    <property type="project" value="UniProtKB-KW"/>
</dbReference>
<evidence type="ECO:0000256" key="3">
    <source>
        <dbReference type="ARBA" id="ARBA00005150"/>
    </source>
</evidence>
<sequence>MQSTSLPVWLAWLEQNHPREIDLGLERIATVAKRMSLLNPTATVVTVAGTNGKGSCVAATAALLGAAGFSVGVYTSPHLIRYNERIVVDGEVVADDEICTAFNAIYSACQLVDELASSPISLTYFEYSTLAALDVFRRRNVTAMVLEVGLGGRLDAINIIDADIAVITSIALDHTDWLGDNREVIGVEKAGIMRAGKPVICADPSPPSSIAASASQLGAVLYSLNHDFGYTASAQHAWAWWSKGCEFVDQPIPQLPLPSMAAALQVAVLLGLDLTAIRAFECLSGLRVPGRFQQCTWRDREVILDVAHNPAATAYLLSRLQQSQLLPRPIHAVVAMMSDKDRVESLANLKAVVTSWYLADLSFISRAATVDELQQTLAEMGCSAVSKGSVADCLSAAHGASNPGDIILVFGSFHTVAAGLQAIDYSF</sequence>
<evidence type="ECO:0000256" key="14">
    <source>
        <dbReference type="ARBA" id="ARBA00030048"/>
    </source>
</evidence>
<accession>A0A266Q7E5</accession>
<evidence type="ECO:0000256" key="1">
    <source>
        <dbReference type="ARBA" id="ARBA00002714"/>
    </source>
</evidence>
<evidence type="ECO:0000256" key="19">
    <source>
        <dbReference type="ARBA" id="ARBA00049035"/>
    </source>
</evidence>
<comment type="function">
    <text evidence="1">Functions in two distinct reactions of the de novo folate biosynthetic pathway. Catalyzes the addition of a glutamate residue to dihydropteroate (7,8-dihydropteroate or H2Pte) to form dihydrofolate (7,8-dihydrofolate monoglutamate or H2Pte-Glu). Also catalyzes successive additions of L-glutamate to tetrahydrofolate or 10-formyltetrahydrofolate or 5,10-methylenetetrahydrofolate, leading to folylpolyglutamate derivatives.</text>
</comment>
<evidence type="ECO:0000256" key="18">
    <source>
        <dbReference type="ARBA" id="ARBA00047808"/>
    </source>
</evidence>
<dbReference type="AlphaFoldDB" id="A0A266Q7E5"/>
<dbReference type="EC" id="6.3.2.17" evidence="6"/>
<dbReference type="Pfam" id="PF02875">
    <property type="entry name" value="Mur_ligase_C"/>
    <property type="match status" value="1"/>
</dbReference>
<dbReference type="InterPro" id="IPR036615">
    <property type="entry name" value="Mur_ligase_C_dom_sf"/>
</dbReference>
<evidence type="ECO:0000313" key="25">
    <source>
        <dbReference type="Proteomes" id="UP000216101"/>
    </source>
</evidence>
<evidence type="ECO:0000256" key="20">
    <source>
        <dbReference type="ARBA" id="ARBA00049161"/>
    </source>
</evidence>
<dbReference type="NCBIfam" id="NF008101">
    <property type="entry name" value="PRK10846.1"/>
    <property type="match status" value="1"/>
</dbReference>
<keyword evidence="11 21" id="KW-0067">ATP-binding</keyword>
<evidence type="ECO:0000256" key="5">
    <source>
        <dbReference type="ARBA" id="ARBA00013023"/>
    </source>
</evidence>
<dbReference type="GO" id="GO:0005737">
    <property type="term" value="C:cytoplasm"/>
    <property type="evidence" value="ECO:0007669"/>
    <property type="project" value="TreeGrafter"/>
</dbReference>
<dbReference type="GO" id="GO:0008841">
    <property type="term" value="F:dihydrofolate synthase activity"/>
    <property type="evidence" value="ECO:0007669"/>
    <property type="project" value="UniProtKB-EC"/>
</dbReference>
<reference evidence="25" key="1">
    <citation type="submission" date="2017-05" db="EMBL/GenBank/DDBJ databases">
        <authorList>
            <person name="Barney B.M."/>
        </authorList>
    </citation>
    <scope>NUCLEOTIDE SEQUENCE [LARGE SCALE GENOMIC DNA]</scope>
    <source>
        <strain evidence="25">PSBB022</strain>
    </source>
</reference>
<evidence type="ECO:0000259" key="22">
    <source>
        <dbReference type="Pfam" id="PF02875"/>
    </source>
</evidence>
<dbReference type="NCBIfam" id="TIGR01499">
    <property type="entry name" value="folC"/>
    <property type="match status" value="1"/>
</dbReference>
<comment type="similarity">
    <text evidence="4 21">Belongs to the folylpolyglutamate synthase family.</text>
</comment>
<comment type="catalytic activity">
    <reaction evidence="17">
        <text>(6S)-5,6,7,8-tetrahydrofolyl-(gamma-L-Glu)(n) + L-glutamate + ATP = (6S)-5,6,7,8-tetrahydrofolyl-(gamma-L-Glu)(n+1) + ADP + phosphate + H(+)</text>
        <dbReference type="Rhea" id="RHEA:10580"/>
        <dbReference type="Rhea" id="RHEA-COMP:14738"/>
        <dbReference type="Rhea" id="RHEA-COMP:14740"/>
        <dbReference type="ChEBI" id="CHEBI:15378"/>
        <dbReference type="ChEBI" id="CHEBI:29985"/>
        <dbReference type="ChEBI" id="CHEBI:30616"/>
        <dbReference type="ChEBI" id="CHEBI:43474"/>
        <dbReference type="ChEBI" id="CHEBI:141005"/>
        <dbReference type="ChEBI" id="CHEBI:456216"/>
        <dbReference type="EC" id="6.3.2.17"/>
    </reaction>
</comment>
<evidence type="ECO:0000256" key="10">
    <source>
        <dbReference type="ARBA" id="ARBA00022741"/>
    </source>
</evidence>
<evidence type="ECO:0000256" key="17">
    <source>
        <dbReference type="ARBA" id="ARBA00047493"/>
    </source>
</evidence>
<name>A0A266Q7E5_9GAMM</name>
<dbReference type="EC" id="6.3.2.12" evidence="5"/>
<dbReference type="RefSeq" id="WP_094983605.1">
    <property type="nucleotide sequence ID" value="NZ_NHNI01000001.1"/>
</dbReference>
<evidence type="ECO:0000256" key="15">
    <source>
        <dbReference type="ARBA" id="ARBA00030592"/>
    </source>
</evidence>
<dbReference type="Pfam" id="PF08245">
    <property type="entry name" value="Mur_ligase_M"/>
    <property type="match status" value="1"/>
</dbReference>
<keyword evidence="25" id="KW-1185">Reference proteome</keyword>
<dbReference type="InterPro" id="IPR004101">
    <property type="entry name" value="Mur_ligase_C"/>
</dbReference>
<dbReference type="SUPFAM" id="SSF53244">
    <property type="entry name" value="MurD-like peptide ligases, peptide-binding domain"/>
    <property type="match status" value="1"/>
</dbReference>
<organism evidence="24 25">
    <name type="scientific">Cellvibrio mixtus</name>
    <dbReference type="NCBI Taxonomy" id="39650"/>
    <lineage>
        <taxon>Bacteria</taxon>
        <taxon>Pseudomonadati</taxon>
        <taxon>Pseudomonadota</taxon>
        <taxon>Gammaproteobacteria</taxon>
        <taxon>Cellvibrionales</taxon>
        <taxon>Cellvibrionaceae</taxon>
        <taxon>Cellvibrio</taxon>
    </lineage>
</organism>
<comment type="catalytic activity">
    <reaction evidence="20">
        <text>7,8-dihydropteroate + L-glutamate + ATP = 7,8-dihydrofolate + ADP + phosphate + H(+)</text>
        <dbReference type="Rhea" id="RHEA:23584"/>
        <dbReference type="ChEBI" id="CHEBI:15378"/>
        <dbReference type="ChEBI" id="CHEBI:17839"/>
        <dbReference type="ChEBI" id="CHEBI:29985"/>
        <dbReference type="ChEBI" id="CHEBI:30616"/>
        <dbReference type="ChEBI" id="CHEBI:43474"/>
        <dbReference type="ChEBI" id="CHEBI:57451"/>
        <dbReference type="ChEBI" id="CHEBI:456216"/>
        <dbReference type="EC" id="6.3.2.12"/>
    </reaction>
</comment>
<dbReference type="GO" id="GO:0004326">
    <property type="term" value="F:tetrahydrofolylpolyglutamate synthase activity"/>
    <property type="evidence" value="ECO:0007669"/>
    <property type="project" value="UniProtKB-EC"/>
</dbReference>
<evidence type="ECO:0000256" key="6">
    <source>
        <dbReference type="ARBA" id="ARBA00013025"/>
    </source>
</evidence>
<dbReference type="EMBL" id="NHNI01000001">
    <property type="protein sequence ID" value="OZY85765.1"/>
    <property type="molecule type" value="Genomic_DNA"/>
</dbReference>